<evidence type="ECO:0000313" key="15">
    <source>
        <dbReference type="EMBL" id="EAR87669.2"/>
    </source>
</evidence>
<protein>
    <recommendedName>
        <fullName evidence="4">very-long-chain (3R)-3-hydroxyacyl-CoA dehydratase</fullName>
        <ecNumber evidence="4">4.2.1.134</ecNumber>
    </recommendedName>
</protein>
<dbReference type="GeneID" id="7839134"/>
<reference evidence="16" key="1">
    <citation type="journal article" date="2006" name="PLoS Biol.">
        <title>Macronuclear genome sequence of the ciliate Tetrahymena thermophila, a model eukaryote.</title>
        <authorList>
            <person name="Eisen J.A."/>
            <person name="Coyne R.S."/>
            <person name="Wu M."/>
            <person name="Wu D."/>
            <person name="Thiagarajan M."/>
            <person name="Wortman J.R."/>
            <person name="Badger J.H."/>
            <person name="Ren Q."/>
            <person name="Amedeo P."/>
            <person name="Jones K.M."/>
            <person name="Tallon L.J."/>
            <person name="Delcher A.L."/>
            <person name="Salzberg S.L."/>
            <person name="Silva J.C."/>
            <person name="Haas B.J."/>
            <person name="Majoros W.H."/>
            <person name="Farzad M."/>
            <person name="Carlton J.M."/>
            <person name="Smith R.K. Jr."/>
            <person name="Garg J."/>
            <person name="Pearlman R.E."/>
            <person name="Karrer K.M."/>
            <person name="Sun L."/>
            <person name="Manning G."/>
            <person name="Elde N.C."/>
            <person name="Turkewitz A.P."/>
            <person name="Asai D.J."/>
            <person name="Wilkes D.E."/>
            <person name="Wang Y."/>
            <person name="Cai H."/>
            <person name="Collins K."/>
            <person name="Stewart B.A."/>
            <person name="Lee S.R."/>
            <person name="Wilamowska K."/>
            <person name="Weinberg Z."/>
            <person name="Ruzzo W.L."/>
            <person name="Wloga D."/>
            <person name="Gaertig J."/>
            <person name="Frankel J."/>
            <person name="Tsao C.-C."/>
            <person name="Gorovsky M.A."/>
            <person name="Keeling P.J."/>
            <person name="Waller R.F."/>
            <person name="Patron N.J."/>
            <person name="Cherry J.M."/>
            <person name="Stover N.A."/>
            <person name="Krieger C.J."/>
            <person name="del Toro C."/>
            <person name="Ryder H.F."/>
            <person name="Williamson S.C."/>
            <person name="Barbeau R.A."/>
            <person name="Hamilton E.P."/>
            <person name="Orias E."/>
        </authorList>
    </citation>
    <scope>NUCLEOTIDE SEQUENCE [LARGE SCALE GENOMIC DNA]</scope>
    <source>
        <strain evidence="16">SB210</strain>
    </source>
</reference>
<dbReference type="RefSeq" id="XP_001007914.2">
    <property type="nucleotide sequence ID" value="XM_001007914.2"/>
</dbReference>
<dbReference type="GO" id="GO:0030148">
    <property type="term" value="P:sphingolipid biosynthetic process"/>
    <property type="evidence" value="ECO:0007669"/>
    <property type="project" value="TreeGrafter"/>
</dbReference>
<evidence type="ECO:0000256" key="9">
    <source>
        <dbReference type="ARBA" id="ARBA00023098"/>
    </source>
</evidence>
<evidence type="ECO:0000256" key="2">
    <source>
        <dbReference type="ARBA" id="ARBA00005194"/>
    </source>
</evidence>
<evidence type="ECO:0000256" key="4">
    <source>
        <dbReference type="ARBA" id="ARBA00013122"/>
    </source>
</evidence>
<evidence type="ECO:0000256" key="8">
    <source>
        <dbReference type="ARBA" id="ARBA00022989"/>
    </source>
</evidence>
<evidence type="ECO:0000256" key="13">
    <source>
        <dbReference type="ARBA" id="ARBA00036671"/>
    </source>
</evidence>
<evidence type="ECO:0000256" key="11">
    <source>
        <dbReference type="ARBA" id="ARBA00023160"/>
    </source>
</evidence>
<feature type="transmembrane region" description="Helical" evidence="14">
    <location>
        <begin position="187"/>
        <end position="211"/>
    </location>
</feature>
<keyword evidence="12" id="KW-0456">Lyase</keyword>
<dbReference type="GO" id="GO:0005789">
    <property type="term" value="C:endoplasmic reticulum membrane"/>
    <property type="evidence" value="ECO:0007669"/>
    <property type="project" value="TreeGrafter"/>
</dbReference>
<gene>
    <name evidence="15" type="ORF">TTHERM_00538900</name>
</gene>
<comment type="similarity">
    <text evidence="3">Belongs to the very long-chain fatty acids dehydratase HACD family.</text>
</comment>
<dbReference type="PANTHER" id="PTHR11035:SF3">
    <property type="entry name" value="VERY-LONG-CHAIN (3R)-3-HYDROXYACYL-COA DEHYDRATASE"/>
    <property type="match status" value="1"/>
</dbReference>
<keyword evidence="5" id="KW-0444">Lipid biosynthesis</keyword>
<keyword evidence="6 14" id="KW-0812">Transmembrane</keyword>
<comment type="pathway">
    <text evidence="2">Lipid metabolism; fatty acid biosynthesis.</text>
</comment>
<dbReference type="InterPro" id="IPR007482">
    <property type="entry name" value="Tyr_Pase-like_PTPLA"/>
</dbReference>
<dbReference type="EMBL" id="GG662849">
    <property type="protein sequence ID" value="EAR87669.2"/>
    <property type="molecule type" value="Genomic_DNA"/>
</dbReference>
<evidence type="ECO:0000313" key="16">
    <source>
        <dbReference type="Proteomes" id="UP000009168"/>
    </source>
</evidence>
<dbReference type="Pfam" id="PF04387">
    <property type="entry name" value="PTPLA"/>
    <property type="match status" value="1"/>
</dbReference>
<proteinExistence type="inferred from homology"/>
<organism evidence="15 16">
    <name type="scientific">Tetrahymena thermophila (strain SB210)</name>
    <dbReference type="NCBI Taxonomy" id="312017"/>
    <lineage>
        <taxon>Eukaryota</taxon>
        <taxon>Sar</taxon>
        <taxon>Alveolata</taxon>
        <taxon>Ciliophora</taxon>
        <taxon>Intramacronucleata</taxon>
        <taxon>Oligohymenophorea</taxon>
        <taxon>Hymenostomatida</taxon>
        <taxon>Tetrahymenina</taxon>
        <taxon>Tetrahymenidae</taxon>
        <taxon>Tetrahymena</taxon>
    </lineage>
</organism>
<evidence type="ECO:0000256" key="12">
    <source>
        <dbReference type="ARBA" id="ARBA00023239"/>
    </source>
</evidence>
<keyword evidence="10 14" id="KW-0472">Membrane</keyword>
<evidence type="ECO:0000256" key="7">
    <source>
        <dbReference type="ARBA" id="ARBA00022832"/>
    </source>
</evidence>
<dbReference type="KEGG" id="tet:TTHERM_00538900"/>
<dbReference type="OrthoDB" id="290219at2759"/>
<dbReference type="GO" id="GO:0030497">
    <property type="term" value="P:fatty acid elongation"/>
    <property type="evidence" value="ECO:0007669"/>
    <property type="project" value="TreeGrafter"/>
</dbReference>
<keyword evidence="11" id="KW-0275">Fatty acid biosynthesis</keyword>
<dbReference type="InParanoid" id="I7M715"/>
<dbReference type="STRING" id="312017.I7M715"/>
<sequence>MVQSDKIFQQIFIKTQNQLNLNPKKLKKELMKKLINLFQIAGWSYVIIDVIFNILEKPEKFLDQSSENTFSRAIFVMRIVQTAQFIDFIQSSGNLVSVFAQYLGRMIVAWLYMSEVVPTCYATSVLLAWSTADIIRYLYYISKSDIVAFFRYNAFLILYPVGVFLGEIFCIQYTLAKLNPTSDFYDIQYYFGKFVQVAVCIGMPLLYAYLLKVRSKFYSKRESTKQVKQTKSQQKRD</sequence>
<comment type="subcellular location">
    <subcellularLocation>
        <location evidence="1">Membrane</location>
        <topology evidence="1">Multi-pass membrane protein</topology>
    </subcellularLocation>
</comment>
<feature type="transmembrane region" description="Helical" evidence="14">
    <location>
        <begin position="34"/>
        <end position="55"/>
    </location>
</feature>
<dbReference type="Proteomes" id="UP000009168">
    <property type="component" value="Unassembled WGS sequence"/>
</dbReference>
<keyword evidence="16" id="KW-1185">Reference proteome</keyword>
<keyword evidence="8 14" id="KW-1133">Transmembrane helix</keyword>
<dbReference type="eggNOG" id="KOG3187">
    <property type="taxonomic scope" value="Eukaryota"/>
</dbReference>
<dbReference type="GO" id="GO:0042761">
    <property type="term" value="P:very long-chain fatty acid biosynthetic process"/>
    <property type="evidence" value="ECO:0007669"/>
    <property type="project" value="TreeGrafter"/>
</dbReference>
<evidence type="ECO:0000256" key="10">
    <source>
        <dbReference type="ARBA" id="ARBA00023136"/>
    </source>
</evidence>
<evidence type="ECO:0000256" key="3">
    <source>
        <dbReference type="ARBA" id="ARBA00007811"/>
    </source>
</evidence>
<evidence type="ECO:0000256" key="6">
    <source>
        <dbReference type="ARBA" id="ARBA00022692"/>
    </source>
</evidence>
<evidence type="ECO:0000256" key="1">
    <source>
        <dbReference type="ARBA" id="ARBA00004141"/>
    </source>
</evidence>
<evidence type="ECO:0000256" key="14">
    <source>
        <dbReference type="SAM" id="Phobius"/>
    </source>
</evidence>
<name>I7M715_TETTS</name>
<evidence type="ECO:0000256" key="5">
    <source>
        <dbReference type="ARBA" id="ARBA00022516"/>
    </source>
</evidence>
<comment type="catalytic activity">
    <reaction evidence="13">
        <text>a very-long-chain (3R)-3-hydroxyacyl-CoA = a very-long-chain (2E)-enoyl-CoA + H2O</text>
        <dbReference type="Rhea" id="RHEA:45812"/>
        <dbReference type="ChEBI" id="CHEBI:15377"/>
        <dbReference type="ChEBI" id="CHEBI:83728"/>
        <dbReference type="ChEBI" id="CHEBI:85440"/>
        <dbReference type="EC" id="4.2.1.134"/>
    </reaction>
</comment>
<dbReference type="PANTHER" id="PTHR11035">
    <property type="entry name" value="VERY-LONG-CHAIN (3R)-3-HYDROXYACYL-COA DEHYDRATASE"/>
    <property type="match status" value="1"/>
</dbReference>
<feature type="transmembrane region" description="Helical" evidence="14">
    <location>
        <begin position="107"/>
        <end position="129"/>
    </location>
</feature>
<feature type="transmembrane region" description="Helical" evidence="14">
    <location>
        <begin position="150"/>
        <end position="175"/>
    </location>
</feature>
<dbReference type="EC" id="4.2.1.134" evidence="4"/>
<keyword evidence="7" id="KW-0276">Fatty acid metabolism</keyword>
<dbReference type="FunCoup" id="I7M715">
    <property type="interactions" value="146"/>
</dbReference>
<dbReference type="AlphaFoldDB" id="I7M715"/>
<keyword evidence="9" id="KW-0443">Lipid metabolism</keyword>
<accession>I7M715</accession>
<dbReference type="GO" id="GO:0102158">
    <property type="term" value="F:very-long-chain (3R)-3-hydroxyacyl-CoA dehydratase activity"/>
    <property type="evidence" value="ECO:0007669"/>
    <property type="project" value="UniProtKB-EC"/>
</dbReference>
<dbReference type="UniPathway" id="UPA00094"/>